<organism evidence="4 5">
    <name type="scientific">Heliorestis acidaminivorans</name>
    <dbReference type="NCBI Taxonomy" id="553427"/>
    <lineage>
        <taxon>Bacteria</taxon>
        <taxon>Bacillati</taxon>
        <taxon>Bacillota</taxon>
        <taxon>Clostridia</taxon>
        <taxon>Eubacteriales</taxon>
        <taxon>Heliobacteriaceae</taxon>
        <taxon>Heliorestis</taxon>
    </lineage>
</organism>
<dbReference type="PANTHER" id="PTHR43201">
    <property type="entry name" value="ACYL-COA SYNTHETASE"/>
    <property type="match status" value="1"/>
</dbReference>
<evidence type="ECO:0000313" key="5">
    <source>
        <dbReference type="Proteomes" id="UP000468766"/>
    </source>
</evidence>
<feature type="domain" description="Phospholipid/glycerol acyltransferase" evidence="3">
    <location>
        <begin position="57"/>
        <end position="165"/>
    </location>
</feature>
<dbReference type="GO" id="GO:0031956">
    <property type="term" value="F:medium-chain fatty acid-CoA ligase activity"/>
    <property type="evidence" value="ECO:0007669"/>
    <property type="project" value="TreeGrafter"/>
</dbReference>
<evidence type="ECO:0000313" key="4">
    <source>
        <dbReference type="EMBL" id="KAB2954307.1"/>
    </source>
</evidence>
<evidence type="ECO:0000259" key="3">
    <source>
        <dbReference type="SMART" id="SM00563"/>
    </source>
</evidence>
<dbReference type="InterPro" id="IPR042099">
    <property type="entry name" value="ANL_N_sf"/>
</dbReference>
<dbReference type="Proteomes" id="UP000468766">
    <property type="component" value="Unassembled WGS sequence"/>
</dbReference>
<dbReference type="SUPFAM" id="SSF56801">
    <property type="entry name" value="Acetyl-CoA synthetase-like"/>
    <property type="match status" value="1"/>
</dbReference>
<dbReference type="InterPro" id="IPR045851">
    <property type="entry name" value="AMP-bd_C_sf"/>
</dbReference>
<keyword evidence="5" id="KW-1185">Reference proteome</keyword>
<dbReference type="GO" id="GO:0016746">
    <property type="term" value="F:acyltransferase activity"/>
    <property type="evidence" value="ECO:0007669"/>
    <property type="project" value="InterPro"/>
</dbReference>
<dbReference type="InterPro" id="IPR002123">
    <property type="entry name" value="Plipid/glycerol_acylTrfase"/>
</dbReference>
<accession>A0A6I0F645</accession>
<comment type="caution">
    <text evidence="4">The sequence shown here is derived from an EMBL/GenBank/DDBJ whole genome shotgun (WGS) entry which is preliminary data.</text>
</comment>
<proteinExistence type="inferred from homology"/>
<comment type="similarity">
    <text evidence="1">Belongs to the ATP-dependent AMP-binding enzyme family.</text>
</comment>
<name>A0A6I0F645_9FIRM</name>
<dbReference type="Gene3D" id="3.30.300.30">
    <property type="match status" value="1"/>
</dbReference>
<dbReference type="SMART" id="SM00563">
    <property type="entry name" value="PlsC"/>
    <property type="match status" value="1"/>
</dbReference>
<dbReference type="OrthoDB" id="9778383at2"/>
<gene>
    <name evidence="4" type="ORF">F9B85_01020</name>
</gene>
<dbReference type="Gene3D" id="3.40.50.12780">
    <property type="entry name" value="N-terminal domain of ligase-like"/>
    <property type="match status" value="1"/>
</dbReference>
<evidence type="ECO:0000256" key="1">
    <source>
        <dbReference type="ARBA" id="ARBA00006432"/>
    </source>
</evidence>
<reference evidence="4 5" key="1">
    <citation type="submission" date="2019-10" db="EMBL/GenBank/DDBJ databases">
        <title>Whole-genome sequence of the extremophile Heliorestis acidaminivorans DSM 24790.</title>
        <authorList>
            <person name="Kyndt J.A."/>
            <person name="Meyer T.E."/>
        </authorList>
    </citation>
    <scope>NUCLEOTIDE SEQUENCE [LARGE SCALE GENOMIC DNA]</scope>
    <source>
        <strain evidence="4 5">DSM 24790</strain>
    </source>
</reference>
<dbReference type="PANTHER" id="PTHR43201:SF5">
    <property type="entry name" value="MEDIUM-CHAIN ACYL-COA LIGASE ACSF2, MITOCHONDRIAL"/>
    <property type="match status" value="1"/>
</dbReference>
<dbReference type="EMBL" id="WBXO01000001">
    <property type="protein sequence ID" value="KAB2954307.1"/>
    <property type="molecule type" value="Genomic_DNA"/>
</dbReference>
<dbReference type="InterPro" id="IPR000873">
    <property type="entry name" value="AMP-dep_synth/lig_dom"/>
</dbReference>
<dbReference type="InterPro" id="IPR020845">
    <property type="entry name" value="AMP-binding_CS"/>
</dbReference>
<keyword evidence="2" id="KW-0436">Ligase</keyword>
<dbReference type="SUPFAM" id="SSF69593">
    <property type="entry name" value="Glycerol-3-phosphate (1)-acyltransferase"/>
    <property type="match status" value="1"/>
</dbReference>
<dbReference type="Pfam" id="PF00501">
    <property type="entry name" value="AMP-binding"/>
    <property type="match status" value="1"/>
</dbReference>
<dbReference type="Pfam" id="PF01553">
    <property type="entry name" value="Acyltransferase"/>
    <property type="match status" value="1"/>
</dbReference>
<evidence type="ECO:0000256" key="2">
    <source>
        <dbReference type="ARBA" id="ARBA00022598"/>
    </source>
</evidence>
<dbReference type="CDD" id="cd07989">
    <property type="entry name" value="LPLAT_AGPAT-like"/>
    <property type="match status" value="1"/>
</dbReference>
<dbReference type="PROSITE" id="PS00455">
    <property type="entry name" value="AMP_BINDING"/>
    <property type="match status" value="1"/>
</dbReference>
<dbReference type="AlphaFoldDB" id="A0A6I0F645"/>
<protein>
    <submittedName>
        <fullName evidence="4">AMP-binding protein</fullName>
    </submittedName>
</protein>
<sequence length="725" mass="81273">MILSLAFFCYTYPNNLRGGSFVNSIPSYYHNFLFRLFPPKLINLDRIKSSNNSNKPLIVMANHFSPLDALLLAMFLPQDFVFLVNKNRVSSYQEAFRLRKHMTFELDNPNSLREVMKKIKEGTNVIVFPEDRPSMTNGLLKIYEPYAYIALKTGATIYPIGIEGTQFTPYTCLDDKLPQHSFPEITIYVDEAFSLSEDGKSSKNQKDLATRKISQALLRATFCARHRQGINLFDELLRTATIYGYNRQIIEDISQKATYKNLLMGAYALGDKLKKLFPTEERVGLLLPNSIGHVITLFALFRQNITPAILNFTMGPQGLLDCCETAELKTILTSKLFVEKAELSALIDKLSEKVNIVYLEDVKSSISITEKLQALSSYVQKRKAVQGKNQLILFTSGSESKPKGVILRHDNIRANLLQAVGVVDLTAKDTLLNPLPMFHSFGLQGAFIPLLTGLNLYLYPTPLHYKAIPEIAYNIKATILFATATFLHGYLQNGHPFDFQAMRYFIVGGEKLKEETRRLSLDKYGLRPLEGYGCTEASPFISINTPIYYKAGSVGYFLPHIDYRLEPIEGIEKGGKLFVRGPNVMEGYLLHGKGFVPAEEWYDCGDLVDIDADGFMSILSRVKRFAKLGGEMVSLNLVEELVATCLDTTEVATIRTSGGRKGEEIVLFTTSPQATIGLLRDYIVKAGHSPLMVPSKIVQLESIPLLGSGKTDYVSLQKNYAEGLY</sequence>
<dbReference type="GO" id="GO:0006631">
    <property type="term" value="P:fatty acid metabolic process"/>
    <property type="evidence" value="ECO:0007669"/>
    <property type="project" value="TreeGrafter"/>
</dbReference>